<organism evidence="3">
    <name type="scientific">Hymenolepis diminuta</name>
    <name type="common">Rat tapeworm</name>
    <dbReference type="NCBI Taxonomy" id="6216"/>
    <lineage>
        <taxon>Eukaryota</taxon>
        <taxon>Metazoa</taxon>
        <taxon>Spiralia</taxon>
        <taxon>Lophotrochozoa</taxon>
        <taxon>Platyhelminthes</taxon>
        <taxon>Cestoda</taxon>
        <taxon>Eucestoda</taxon>
        <taxon>Cyclophyllidea</taxon>
        <taxon>Hymenolepididae</taxon>
        <taxon>Hymenolepis</taxon>
    </lineage>
</organism>
<evidence type="ECO:0000313" key="1">
    <source>
        <dbReference type="EMBL" id="VDL64593.1"/>
    </source>
</evidence>
<sequence length="134" mass="15092">MGRRRFLLEGIGSFSIGCTVYSRDFEGNGLIGLPIGIGIGSKVLWKTWRSHDVPLTANNNNTENHHCAPPSLLTMPKTITVAENFVRMHNSWNFGAVRSHIASHLSFLRLTFPADGGFPFVRDRTKTLLFFWVF</sequence>
<protein>
    <submittedName>
        <fullName evidence="3">Transmembrane protein</fullName>
    </submittedName>
</protein>
<evidence type="ECO:0000313" key="3">
    <source>
        <dbReference type="WBParaSite" id="HDID_0001101801-mRNA-1"/>
    </source>
</evidence>
<accession>A0A0R3SZ22</accession>
<dbReference type="EMBL" id="UYSG01012305">
    <property type="protein sequence ID" value="VDL64593.1"/>
    <property type="molecule type" value="Genomic_DNA"/>
</dbReference>
<dbReference type="AlphaFoldDB" id="A0A0R3SZ22"/>
<gene>
    <name evidence="1" type="ORF">HDID_LOCUS11015</name>
</gene>
<proteinExistence type="predicted"/>
<name>A0A0R3SZ22_HYMDI</name>
<reference evidence="1 2" key="2">
    <citation type="submission" date="2018-11" db="EMBL/GenBank/DDBJ databases">
        <authorList>
            <consortium name="Pathogen Informatics"/>
        </authorList>
    </citation>
    <scope>NUCLEOTIDE SEQUENCE [LARGE SCALE GENOMIC DNA]</scope>
</reference>
<dbReference type="Proteomes" id="UP000274504">
    <property type="component" value="Unassembled WGS sequence"/>
</dbReference>
<reference evidence="3" key="1">
    <citation type="submission" date="2017-02" db="UniProtKB">
        <authorList>
            <consortium name="WormBaseParasite"/>
        </authorList>
    </citation>
    <scope>IDENTIFICATION</scope>
</reference>
<evidence type="ECO:0000313" key="2">
    <source>
        <dbReference type="Proteomes" id="UP000274504"/>
    </source>
</evidence>
<dbReference type="WBParaSite" id="HDID_0001101801-mRNA-1">
    <property type="protein sequence ID" value="HDID_0001101801-mRNA-1"/>
    <property type="gene ID" value="HDID_0001101801"/>
</dbReference>